<dbReference type="FunFam" id="3.30.565.10:FF:000010">
    <property type="entry name" value="Sensor histidine kinase RcsC"/>
    <property type="match status" value="1"/>
</dbReference>
<comment type="caution">
    <text evidence="10">The sequence shown here is derived from an EMBL/GenBank/DDBJ whole genome shotgun (WGS) entry which is preliminary data.</text>
</comment>
<reference evidence="10 11" key="1">
    <citation type="journal article" date="2016" name="Front. Microbiol.">
        <title>Single-Cell (Meta-)Genomics of a Dimorphic Candidatus Thiomargarita nelsonii Reveals Genomic Plasticity.</title>
        <authorList>
            <person name="Flood B.E."/>
            <person name="Fliss P."/>
            <person name="Jones D.S."/>
            <person name="Dick G.J."/>
            <person name="Jain S."/>
            <person name="Kaster A.K."/>
            <person name="Winkel M."/>
            <person name="Mussmann M."/>
            <person name="Bailey J."/>
        </authorList>
    </citation>
    <scope>NUCLEOTIDE SEQUENCE [LARGE SCALE GENOMIC DNA]</scope>
    <source>
        <strain evidence="10">Hydrate Ridge</strain>
    </source>
</reference>
<evidence type="ECO:0000256" key="3">
    <source>
        <dbReference type="ARBA" id="ARBA00022553"/>
    </source>
</evidence>
<dbReference type="InterPro" id="IPR003661">
    <property type="entry name" value="HisK_dim/P_dom"/>
</dbReference>
<dbReference type="CDD" id="cd00082">
    <property type="entry name" value="HisKA"/>
    <property type="match status" value="1"/>
</dbReference>
<dbReference type="SUPFAM" id="SSF52172">
    <property type="entry name" value="CheY-like"/>
    <property type="match status" value="1"/>
</dbReference>
<dbReference type="SMART" id="SM00387">
    <property type="entry name" value="HATPase_c"/>
    <property type="match status" value="1"/>
</dbReference>
<keyword evidence="4" id="KW-0808">Transferase</keyword>
<evidence type="ECO:0000313" key="11">
    <source>
        <dbReference type="Proteomes" id="UP000030428"/>
    </source>
</evidence>
<evidence type="ECO:0000259" key="8">
    <source>
        <dbReference type="PROSITE" id="PS50109"/>
    </source>
</evidence>
<keyword evidence="11" id="KW-1185">Reference proteome</keyword>
<dbReference type="EC" id="2.7.13.3" evidence="2"/>
<dbReference type="Gene3D" id="3.40.50.2300">
    <property type="match status" value="1"/>
</dbReference>
<dbReference type="Pfam" id="PF00512">
    <property type="entry name" value="HisKA"/>
    <property type="match status" value="1"/>
</dbReference>
<protein>
    <recommendedName>
        <fullName evidence="2">histidine kinase</fullName>
        <ecNumber evidence="2">2.7.13.3</ecNumber>
    </recommendedName>
</protein>
<dbReference type="InterPro" id="IPR001789">
    <property type="entry name" value="Sig_transdc_resp-reg_receiver"/>
</dbReference>
<dbReference type="SUPFAM" id="SSF47384">
    <property type="entry name" value="Homodimeric domain of signal transducing histidine kinase"/>
    <property type="match status" value="1"/>
</dbReference>
<dbReference type="SUPFAM" id="SSF55874">
    <property type="entry name" value="ATPase domain of HSP90 chaperone/DNA topoisomerase II/histidine kinase"/>
    <property type="match status" value="1"/>
</dbReference>
<organism evidence="10 11">
    <name type="scientific">Candidatus Thiomargarita nelsonii</name>
    <dbReference type="NCBI Taxonomy" id="1003181"/>
    <lineage>
        <taxon>Bacteria</taxon>
        <taxon>Pseudomonadati</taxon>
        <taxon>Pseudomonadota</taxon>
        <taxon>Gammaproteobacteria</taxon>
        <taxon>Thiotrichales</taxon>
        <taxon>Thiotrichaceae</taxon>
        <taxon>Thiomargarita</taxon>
    </lineage>
</organism>
<evidence type="ECO:0000256" key="4">
    <source>
        <dbReference type="ARBA" id="ARBA00022679"/>
    </source>
</evidence>
<evidence type="ECO:0000313" key="10">
    <source>
        <dbReference type="EMBL" id="KHD07176.1"/>
    </source>
</evidence>
<dbReference type="InterPro" id="IPR003594">
    <property type="entry name" value="HATPase_dom"/>
</dbReference>
<dbReference type="Pfam" id="PF00072">
    <property type="entry name" value="Response_reg"/>
    <property type="match status" value="1"/>
</dbReference>
<dbReference type="Proteomes" id="UP000030428">
    <property type="component" value="Unassembled WGS sequence"/>
</dbReference>
<dbReference type="AlphaFoldDB" id="A0A0A6RTH0"/>
<keyword evidence="3 7" id="KW-0597">Phosphoprotein</keyword>
<dbReference type="InterPro" id="IPR036097">
    <property type="entry name" value="HisK_dim/P_sf"/>
</dbReference>
<feature type="domain" description="Response regulatory" evidence="9">
    <location>
        <begin position="6"/>
        <end position="122"/>
    </location>
</feature>
<feature type="domain" description="Histidine kinase" evidence="8">
    <location>
        <begin position="169"/>
        <end position="387"/>
    </location>
</feature>
<dbReference type="InterPro" id="IPR004358">
    <property type="entry name" value="Sig_transdc_His_kin-like_C"/>
</dbReference>
<evidence type="ECO:0000256" key="7">
    <source>
        <dbReference type="PROSITE-ProRule" id="PRU00169"/>
    </source>
</evidence>
<dbReference type="CDD" id="cd16922">
    <property type="entry name" value="HATPase_EvgS-ArcB-TorS-like"/>
    <property type="match status" value="1"/>
</dbReference>
<dbReference type="SMART" id="SM00448">
    <property type="entry name" value="REC"/>
    <property type="match status" value="1"/>
</dbReference>
<evidence type="ECO:0000259" key="9">
    <source>
        <dbReference type="PROSITE" id="PS50110"/>
    </source>
</evidence>
<dbReference type="InterPro" id="IPR036890">
    <property type="entry name" value="HATPase_C_sf"/>
</dbReference>
<dbReference type="Gene3D" id="1.10.287.130">
    <property type="match status" value="1"/>
</dbReference>
<dbReference type="EMBL" id="JSZA02000012">
    <property type="protein sequence ID" value="KHD07176.1"/>
    <property type="molecule type" value="Genomic_DNA"/>
</dbReference>
<dbReference type="InterPro" id="IPR005467">
    <property type="entry name" value="His_kinase_dom"/>
</dbReference>
<keyword evidence="5" id="KW-0418">Kinase</keyword>
<accession>A0A0A6RTH0</accession>
<keyword evidence="6" id="KW-0902">Two-component regulatory system</keyword>
<evidence type="ECO:0000256" key="2">
    <source>
        <dbReference type="ARBA" id="ARBA00012438"/>
    </source>
</evidence>
<dbReference type="PROSITE" id="PS50110">
    <property type="entry name" value="RESPONSE_REGULATORY"/>
    <property type="match status" value="1"/>
</dbReference>
<sequence>MKEKPLLLIIDDNPVNLILLETILTNNHYRVVSAENGEEGLETAKLSPPDLILLDIAMPGWNGYETCQRMKQNSILKKIPILFLSALDKTENIVRGLQAGGLDYISKPFQKEELVARLQTHLELAHLRQNLESEVGNQTKKIQFLLEALQLSYEKAQQASILKTEFLRNISHEFFTPLTTIKGMTEIITEDTLLTEEQQDCVEGVMKASHHLNTLITNALSFAEQFRGEDELILCDFQIPQLVDRVLKDLETKDLQITTEIAPALYTLLEGNRDGIDKVLSNLVNNAIKFTQKGKIMIRVQALEREAKKQWIRFEVSDTGIGIAQDKQAHLFDIFSQIDASSTRLYDGMGMGLAVAKMLTEKMGGQIGVDSILNKGSTFWFKVPVGFSA</sequence>
<dbReference type="PANTHER" id="PTHR43047:SF65">
    <property type="entry name" value="CHEY-HOMOLOGOUS RECEIVER DOMAIN AND PAS DOMAIN-CONTAINING PROTEIN"/>
    <property type="match status" value="1"/>
</dbReference>
<evidence type="ECO:0000256" key="6">
    <source>
        <dbReference type="ARBA" id="ARBA00023012"/>
    </source>
</evidence>
<feature type="modified residue" description="4-aspartylphosphate" evidence="7">
    <location>
        <position position="55"/>
    </location>
</feature>
<dbReference type="InterPro" id="IPR011006">
    <property type="entry name" value="CheY-like_superfamily"/>
</dbReference>
<dbReference type="Pfam" id="PF02518">
    <property type="entry name" value="HATPase_c"/>
    <property type="match status" value="1"/>
</dbReference>
<dbReference type="SMART" id="SM00388">
    <property type="entry name" value="HisKA"/>
    <property type="match status" value="1"/>
</dbReference>
<comment type="catalytic activity">
    <reaction evidence="1">
        <text>ATP + protein L-histidine = ADP + protein N-phospho-L-histidine.</text>
        <dbReference type="EC" id="2.7.13.3"/>
    </reaction>
</comment>
<dbReference type="GO" id="GO:0000155">
    <property type="term" value="F:phosphorelay sensor kinase activity"/>
    <property type="evidence" value="ECO:0007669"/>
    <property type="project" value="InterPro"/>
</dbReference>
<dbReference type="PROSITE" id="PS50109">
    <property type="entry name" value="HIS_KIN"/>
    <property type="match status" value="1"/>
</dbReference>
<evidence type="ECO:0000256" key="1">
    <source>
        <dbReference type="ARBA" id="ARBA00000085"/>
    </source>
</evidence>
<evidence type="ECO:0000256" key="5">
    <source>
        <dbReference type="ARBA" id="ARBA00022777"/>
    </source>
</evidence>
<name>A0A0A6RTH0_9GAMM</name>
<dbReference type="PANTHER" id="PTHR43047">
    <property type="entry name" value="TWO-COMPONENT HISTIDINE PROTEIN KINASE"/>
    <property type="match status" value="1"/>
</dbReference>
<proteinExistence type="predicted"/>
<gene>
    <name evidence="10" type="ORF">PN36_04620</name>
</gene>
<dbReference type="Gene3D" id="3.30.565.10">
    <property type="entry name" value="Histidine kinase-like ATPase, C-terminal domain"/>
    <property type="match status" value="1"/>
</dbReference>
<dbReference type="PRINTS" id="PR00344">
    <property type="entry name" value="BCTRLSENSOR"/>
</dbReference>